<name>A0ABT1NYL0_9MICC</name>
<keyword evidence="3" id="KW-1185">Reference proteome</keyword>
<reference evidence="2 3" key="1">
    <citation type="submission" date="2022-07" db="EMBL/GenBank/DDBJ databases">
        <title>Novel species in genus Arthrobacter.</title>
        <authorList>
            <person name="Liu Y."/>
        </authorList>
    </citation>
    <scope>NUCLEOTIDE SEQUENCE [LARGE SCALE GENOMIC DNA]</scope>
    <source>
        <strain evidence="3">zg-Y859</strain>
    </source>
</reference>
<proteinExistence type="predicted"/>
<evidence type="ECO:0000313" key="2">
    <source>
        <dbReference type="EMBL" id="MCQ1951609.1"/>
    </source>
</evidence>
<gene>
    <name evidence="2" type="ORF">NNX28_16955</name>
</gene>
<accession>A0ABT1NYL0</accession>
<dbReference type="Pfam" id="PF05133">
    <property type="entry name" value="SPP1_portal"/>
    <property type="match status" value="1"/>
</dbReference>
<evidence type="ECO:0000313" key="3">
    <source>
        <dbReference type="Proteomes" id="UP001206924"/>
    </source>
</evidence>
<dbReference type="EMBL" id="JANFLP010000020">
    <property type="protein sequence ID" value="MCQ1951609.1"/>
    <property type="molecule type" value="Genomic_DNA"/>
</dbReference>
<dbReference type="Proteomes" id="UP001206924">
    <property type="component" value="Unassembled WGS sequence"/>
</dbReference>
<feature type="region of interest" description="Disordered" evidence="1">
    <location>
        <begin position="487"/>
        <end position="520"/>
    </location>
</feature>
<evidence type="ECO:0000256" key="1">
    <source>
        <dbReference type="SAM" id="MobiDB-lite"/>
    </source>
</evidence>
<comment type="caution">
    <text evidence="2">The sequence shown here is derived from an EMBL/GenBank/DDBJ whole genome shotgun (WGS) entry which is preliminary data.</text>
</comment>
<sequence length="520" mass="56380">MALPANGTTWPPAELDNILPKLREYSALYSNDTDALADIYARGNHGRKGVLGRLRTWFLGSKPTEQQDTSNIHISLGQEICRTSANLLFSEPATATVEDEKVQERLDLIAGPQFEQTIVSAAEISAALGGVYFRTAWDVKTRDHAFITKVDMDMALPVFSWGQLVAVTFWRVVAEENSTVWRHLERHELVNGNGVIFHGLYQGTTDNLGVMVPLTEQPATAGIQVDAEGKIDTLTEGLAVAYAPNISPSALWRHDPLGANLGRSDLEGIEQSLDALDELYSSWLRDIRLGKGRLIVGESMLRDLGAGMGAGFDLDASIFTPVKAAPSSAGSEKMAIEQVQFEIRTEDFLKAIDHFRRIILGAAGYSPQTFGMVDDGGAVTATEVGARERVSFITRKRKILGLKPALEYILAKTLAVDAVVFPGKGAQPLDVTVSFPDGLSDDPEAIARTNQLDWASQSASVETRVRRGHPDWDETQIDDEVAKIREEFGGELADPEDFGKDGAGLSTPPEPAPEPVGATG</sequence>
<dbReference type="InterPro" id="IPR021145">
    <property type="entry name" value="Portal_protein_SPP1_Gp6-like"/>
</dbReference>
<dbReference type="RefSeq" id="WP_255866616.1">
    <property type="nucleotide sequence ID" value="NZ_CP104263.1"/>
</dbReference>
<organism evidence="2 3">
    <name type="scientific">Arthrobacter jinronghuae</name>
    <dbReference type="NCBI Taxonomy" id="2964609"/>
    <lineage>
        <taxon>Bacteria</taxon>
        <taxon>Bacillati</taxon>
        <taxon>Actinomycetota</taxon>
        <taxon>Actinomycetes</taxon>
        <taxon>Micrococcales</taxon>
        <taxon>Micrococcaceae</taxon>
        <taxon>Arthrobacter</taxon>
    </lineage>
</organism>
<protein>
    <submittedName>
        <fullName evidence="2">Phage portal protein</fullName>
    </submittedName>
</protein>